<dbReference type="PANTHER" id="PTHR43245">
    <property type="entry name" value="BIFUNCTIONAL POLYMYXIN RESISTANCE PROTEIN ARNA"/>
    <property type="match status" value="1"/>
</dbReference>
<dbReference type="SUPFAM" id="SSF51735">
    <property type="entry name" value="NAD(P)-binding Rossmann-fold domains"/>
    <property type="match status" value="1"/>
</dbReference>
<keyword evidence="3" id="KW-0472">Membrane</keyword>
<feature type="domain" description="3-beta hydroxysteroid dehydrogenase/isomerase" evidence="4">
    <location>
        <begin position="79"/>
        <end position="355"/>
    </location>
</feature>
<evidence type="ECO:0000313" key="5">
    <source>
        <dbReference type="EMBL" id="RWA10481.1"/>
    </source>
</evidence>
<dbReference type="GO" id="GO:0006694">
    <property type="term" value="P:steroid biosynthetic process"/>
    <property type="evidence" value="ECO:0007669"/>
    <property type="project" value="InterPro"/>
</dbReference>
<dbReference type="Proteomes" id="UP000286045">
    <property type="component" value="Unassembled WGS sequence"/>
</dbReference>
<feature type="transmembrane region" description="Helical" evidence="3">
    <location>
        <begin position="6"/>
        <end position="26"/>
    </location>
</feature>
<keyword evidence="2" id="KW-0560">Oxidoreductase</keyword>
<keyword evidence="6" id="KW-1185">Reference proteome</keyword>
<proteinExistence type="inferred from homology"/>
<evidence type="ECO:0000313" key="6">
    <source>
        <dbReference type="Proteomes" id="UP000286045"/>
    </source>
</evidence>
<name>A0A439D7W8_9PEZI</name>
<evidence type="ECO:0000256" key="1">
    <source>
        <dbReference type="ARBA" id="ARBA00009219"/>
    </source>
</evidence>
<dbReference type="EMBL" id="RYZI01000112">
    <property type="protein sequence ID" value="RWA10481.1"/>
    <property type="molecule type" value="Genomic_DNA"/>
</dbReference>
<accession>A0A439D7W8</accession>
<gene>
    <name evidence="5" type="ORF">EKO27_g4618</name>
</gene>
<dbReference type="Pfam" id="PF01073">
    <property type="entry name" value="3Beta_HSD"/>
    <property type="match status" value="1"/>
</dbReference>
<organism evidence="5 6">
    <name type="scientific">Xylaria grammica</name>
    <dbReference type="NCBI Taxonomy" id="363999"/>
    <lineage>
        <taxon>Eukaryota</taxon>
        <taxon>Fungi</taxon>
        <taxon>Dikarya</taxon>
        <taxon>Ascomycota</taxon>
        <taxon>Pezizomycotina</taxon>
        <taxon>Sordariomycetes</taxon>
        <taxon>Xylariomycetidae</taxon>
        <taxon>Xylariales</taxon>
        <taxon>Xylariaceae</taxon>
        <taxon>Xylaria</taxon>
    </lineage>
</organism>
<sequence length="465" mass="51073">MNSLTGIQQAGWAAAVLFALSVAYVWRLNKWMSGTPPEAINASPYRWADSEIHATYKRIKAKPIDWTKHLPPKANRRYVVTGGSGGVGGQIILHLLLRGESPESIRIVDFRKVERSDMKSGVAANVGFAQADITSPGATQAAFDKPWPPSVAKLPLTVFHTAALIIPGERTLGTFERIKKVNVDGTQNVMDAAKAAGASIFIITSSASVANRPATYWGNPFRRWPKNYFQFIDESDFERPLVPHDQFFANYAHTKAISERMVCEANSPNFRTGAIRPCNAIYGSSNNDQVVGMVLRTGGAQSWMPNIVQNFVHSAHISLGQLQFEAALLRKEMPKCAGRPFIITDDGPPPTYGDMYHLCKITAETPVKLTFLPPALLLILSHIVELVSIASRTPILKWIFSEPKGTLAILQPGVFHAGLNYVGTDKAAQRSVEQGGLGFRHAHTTMEGMCQQVLEWNNEHRASSS</sequence>
<dbReference type="PANTHER" id="PTHR43245:SF51">
    <property type="entry name" value="SHORT CHAIN DEHYDROGENASE_REDUCTASE FAMILY 42E, MEMBER 2"/>
    <property type="match status" value="1"/>
</dbReference>
<reference evidence="5 6" key="1">
    <citation type="submission" date="2018-12" db="EMBL/GenBank/DDBJ databases">
        <title>Draft genome sequence of Xylaria grammica IHI A82.</title>
        <authorList>
            <person name="Buettner E."/>
            <person name="Kellner H."/>
        </authorList>
    </citation>
    <scope>NUCLEOTIDE SEQUENCE [LARGE SCALE GENOMIC DNA]</scope>
    <source>
        <strain evidence="5 6">IHI A82</strain>
    </source>
</reference>
<feature type="transmembrane region" description="Helical" evidence="3">
    <location>
        <begin position="78"/>
        <end position="97"/>
    </location>
</feature>
<evidence type="ECO:0000256" key="2">
    <source>
        <dbReference type="ARBA" id="ARBA00023002"/>
    </source>
</evidence>
<comment type="caution">
    <text evidence="5">The sequence shown here is derived from an EMBL/GenBank/DDBJ whole genome shotgun (WGS) entry which is preliminary data.</text>
</comment>
<evidence type="ECO:0000256" key="3">
    <source>
        <dbReference type="SAM" id="Phobius"/>
    </source>
</evidence>
<evidence type="ECO:0000259" key="4">
    <source>
        <dbReference type="Pfam" id="PF01073"/>
    </source>
</evidence>
<dbReference type="InterPro" id="IPR050177">
    <property type="entry name" value="Lipid_A_modif_metabolic_enz"/>
</dbReference>
<dbReference type="AlphaFoldDB" id="A0A439D7W8"/>
<dbReference type="Gene3D" id="3.40.50.720">
    <property type="entry name" value="NAD(P)-binding Rossmann-like Domain"/>
    <property type="match status" value="1"/>
</dbReference>
<keyword evidence="3" id="KW-1133">Transmembrane helix</keyword>
<dbReference type="InterPro" id="IPR002225">
    <property type="entry name" value="3Beta_OHSteriod_DH/Estase"/>
</dbReference>
<dbReference type="InterPro" id="IPR036291">
    <property type="entry name" value="NAD(P)-bd_dom_sf"/>
</dbReference>
<protein>
    <recommendedName>
        <fullName evidence="4">3-beta hydroxysteroid dehydrogenase/isomerase domain-containing protein</fullName>
    </recommendedName>
</protein>
<comment type="similarity">
    <text evidence="1">Belongs to the 3-beta-HSD family.</text>
</comment>
<dbReference type="GO" id="GO:0016616">
    <property type="term" value="F:oxidoreductase activity, acting on the CH-OH group of donors, NAD or NADP as acceptor"/>
    <property type="evidence" value="ECO:0007669"/>
    <property type="project" value="InterPro"/>
</dbReference>
<dbReference type="STRING" id="363999.A0A439D7W8"/>
<keyword evidence="3" id="KW-0812">Transmembrane</keyword>